<accession>A0A926DL29</accession>
<dbReference type="RefSeq" id="WP_178620845.1">
    <property type="nucleotide sequence ID" value="NZ_JACRSS010000005.1"/>
</dbReference>
<sequence>MVIEKKFDAAENCWRIQLFGDIDIYNAPELKKELLGATDADICLDCAHLKYIDSTGLGVLVAALKELQKKQHGIVIRGLKPHLYKLFTLTNLHTLFTIEEPSE</sequence>
<evidence type="ECO:0000313" key="4">
    <source>
        <dbReference type="EMBL" id="MBC8539189.1"/>
    </source>
</evidence>
<evidence type="ECO:0000256" key="1">
    <source>
        <dbReference type="ARBA" id="ARBA00009013"/>
    </source>
</evidence>
<dbReference type="NCBIfam" id="TIGR00377">
    <property type="entry name" value="ant_ant_sig"/>
    <property type="match status" value="1"/>
</dbReference>
<dbReference type="Proteomes" id="UP000617951">
    <property type="component" value="Unassembled WGS sequence"/>
</dbReference>
<comment type="similarity">
    <text evidence="1 2">Belongs to the anti-sigma-factor antagonist family.</text>
</comment>
<gene>
    <name evidence="4" type="ORF">H8693_09640</name>
</gene>
<proteinExistence type="inferred from homology"/>
<comment type="caution">
    <text evidence="4">The sequence shown here is derived from an EMBL/GenBank/DDBJ whole genome shotgun (WGS) entry which is preliminary data.</text>
</comment>
<protein>
    <recommendedName>
        <fullName evidence="2">Anti-sigma factor antagonist</fullName>
    </recommendedName>
</protein>
<dbReference type="EMBL" id="JACRSS010000005">
    <property type="protein sequence ID" value="MBC8539189.1"/>
    <property type="molecule type" value="Genomic_DNA"/>
</dbReference>
<dbReference type="PROSITE" id="PS50801">
    <property type="entry name" value="STAS"/>
    <property type="match status" value="1"/>
</dbReference>
<dbReference type="SUPFAM" id="SSF52091">
    <property type="entry name" value="SpoIIaa-like"/>
    <property type="match status" value="1"/>
</dbReference>
<dbReference type="PANTHER" id="PTHR33495">
    <property type="entry name" value="ANTI-SIGMA FACTOR ANTAGONIST TM_1081-RELATED-RELATED"/>
    <property type="match status" value="1"/>
</dbReference>
<dbReference type="Pfam" id="PF13466">
    <property type="entry name" value="STAS_2"/>
    <property type="match status" value="1"/>
</dbReference>
<feature type="domain" description="STAS" evidence="3">
    <location>
        <begin position="16"/>
        <end position="103"/>
    </location>
</feature>
<evidence type="ECO:0000259" key="3">
    <source>
        <dbReference type="PROSITE" id="PS50801"/>
    </source>
</evidence>
<dbReference type="GO" id="GO:0043856">
    <property type="term" value="F:anti-sigma factor antagonist activity"/>
    <property type="evidence" value="ECO:0007669"/>
    <property type="project" value="InterPro"/>
</dbReference>
<evidence type="ECO:0000256" key="2">
    <source>
        <dbReference type="RuleBase" id="RU003749"/>
    </source>
</evidence>
<dbReference type="InterPro" id="IPR003658">
    <property type="entry name" value="Anti-sigma_ant"/>
</dbReference>
<organism evidence="4 5">
    <name type="scientific">Guopingia tenuis</name>
    <dbReference type="NCBI Taxonomy" id="2763656"/>
    <lineage>
        <taxon>Bacteria</taxon>
        <taxon>Bacillati</taxon>
        <taxon>Bacillota</taxon>
        <taxon>Clostridia</taxon>
        <taxon>Christensenellales</taxon>
        <taxon>Christensenellaceae</taxon>
        <taxon>Guopingia</taxon>
    </lineage>
</organism>
<evidence type="ECO:0000313" key="5">
    <source>
        <dbReference type="Proteomes" id="UP000617951"/>
    </source>
</evidence>
<keyword evidence="5" id="KW-1185">Reference proteome</keyword>
<dbReference type="Gene3D" id="3.30.750.24">
    <property type="entry name" value="STAS domain"/>
    <property type="match status" value="1"/>
</dbReference>
<dbReference type="PANTHER" id="PTHR33495:SF2">
    <property type="entry name" value="ANTI-SIGMA FACTOR ANTAGONIST TM_1081-RELATED"/>
    <property type="match status" value="1"/>
</dbReference>
<reference evidence="4" key="1">
    <citation type="submission" date="2020-08" db="EMBL/GenBank/DDBJ databases">
        <title>Genome public.</title>
        <authorList>
            <person name="Liu C."/>
            <person name="Sun Q."/>
        </authorList>
    </citation>
    <scope>NUCLEOTIDE SEQUENCE</scope>
    <source>
        <strain evidence="4">NSJ-63</strain>
    </source>
</reference>
<dbReference type="AlphaFoldDB" id="A0A926DL29"/>
<dbReference type="CDD" id="cd07043">
    <property type="entry name" value="STAS_anti-anti-sigma_factors"/>
    <property type="match status" value="1"/>
</dbReference>
<dbReference type="InterPro" id="IPR058548">
    <property type="entry name" value="MlaB-like_STAS"/>
</dbReference>
<dbReference type="InterPro" id="IPR036513">
    <property type="entry name" value="STAS_dom_sf"/>
</dbReference>
<name>A0A926DL29_9FIRM</name>
<dbReference type="InterPro" id="IPR002645">
    <property type="entry name" value="STAS_dom"/>
</dbReference>